<gene>
    <name evidence="1" type="ORF">AY601_4758</name>
</gene>
<accession>A0A127VJS7</accession>
<dbReference type="OrthoDB" id="1441010at2"/>
<reference evidence="1 2" key="1">
    <citation type="submission" date="2016-03" db="EMBL/GenBank/DDBJ databases">
        <title>Complete genome sequence of Pedobacter cryoconitis PAMC 27485.</title>
        <authorList>
            <person name="Lee J."/>
            <person name="Kim O.-S."/>
        </authorList>
    </citation>
    <scope>NUCLEOTIDE SEQUENCE [LARGE SCALE GENOMIC DNA]</scope>
    <source>
        <strain evidence="1 2">PAMC 27485</strain>
    </source>
</reference>
<sequence length="203" mass="23743">MLRYKKDTPYFSILFDLEKNDFKVVQRWRYNWNNIPGTSRWTYTETKDFHRKVERLIRSVWGGKLLIKIIPGSTLPMNYLAAPIKTSFEVNWVMDNSAHWTAAIHKTNPNTYQKGDIRWDARKLSLDSPDRSPINHKFDHTGSGVLYTPGPYLEQGVSWENTLNDFPGIMNTGTELKRRHLDFIRQTMNGLVPGMKFELSYGK</sequence>
<proteinExistence type="predicted"/>
<keyword evidence="2" id="KW-1185">Reference proteome</keyword>
<organism evidence="1 2">
    <name type="scientific">Pedobacter cryoconitis</name>
    <dbReference type="NCBI Taxonomy" id="188932"/>
    <lineage>
        <taxon>Bacteria</taxon>
        <taxon>Pseudomonadati</taxon>
        <taxon>Bacteroidota</taxon>
        <taxon>Sphingobacteriia</taxon>
        <taxon>Sphingobacteriales</taxon>
        <taxon>Sphingobacteriaceae</taxon>
        <taxon>Pedobacter</taxon>
    </lineage>
</organism>
<dbReference type="RefSeq" id="WP_068405987.1">
    <property type="nucleotide sequence ID" value="NZ_CP014504.1"/>
</dbReference>
<dbReference type="Proteomes" id="UP000071561">
    <property type="component" value="Chromosome"/>
</dbReference>
<dbReference type="PATRIC" id="fig|188932.3.peg.4934"/>
<dbReference type="KEGG" id="pcm:AY601_4758"/>
<protein>
    <submittedName>
        <fullName evidence="1">Uncharacterized protein</fullName>
    </submittedName>
</protein>
<evidence type="ECO:0000313" key="2">
    <source>
        <dbReference type="Proteomes" id="UP000071561"/>
    </source>
</evidence>
<dbReference type="AlphaFoldDB" id="A0A127VJS7"/>
<evidence type="ECO:0000313" key="1">
    <source>
        <dbReference type="EMBL" id="AMQ01586.1"/>
    </source>
</evidence>
<name>A0A127VJS7_9SPHI</name>
<dbReference type="EMBL" id="CP014504">
    <property type="protein sequence ID" value="AMQ01586.1"/>
    <property type="molecule type" value="Genomic_DNA"/>
</dbReference>